<evidence type="ECO:0000256" key="1">
    <source>
        <dbReference type="SAM" id="MobiDB-lite"/>
    </source>
</evidence>
<dbReference type="OrthoDB" id="107110at2759"/>
<dbReference type="AlphaFoldDB" id="A0A4Y9ZXW8"/>
<protein>
    <submittedName>
        <fullName evidence="2">Uncharacterized protein</fullName>
    </submittedName>
</protein>
<feature type="compositionally biased region" description="Pro residues" evidence="1">
    <location>
        <begin position="21"/>
        <end position="43"/>
    </location>
</feature>
<organism evidence="2 3">
    <name type="scientific">Hericium alpestre</name>
    <dbReference type="NCBI Taxonomy" id="135208"/>
    <lineage>
        <taxon>Eukaryota</taxon>
        <taxon>Fungi</taxon>
        <taxon>Dikarya</taxon>
        <taxon>Basidiomycota</taxon>
        <taxon>Agaricomycotina</taxon>
        <taxon>Agaricomycetes</taxon>
        <taxon>Russulales</taxon>
        <taxon>Hericiaceae</taxon>
        <taxon>Hericium</taxon>
    </lineage>
</organism>
<sequence>MSIKRPLPSPSADQQTFNRPKPSPLSPRQPPPPSPSLPPPAAPTPSSSTDLMEVDDPASNVFMRSSDIDWEAADREIFATVAPQYGDFNDNQKSDPHVFQRNARFFFTDVSAEYNRRKLKPQFLTLNQSAFAEVVGKHPEVLDVLVRANVDKSFGRICGLAYLREPGEYLAVFVRLSVANVIAAPIEAQPEGGTTMVDKKESWETTVNAWKGTFKGKSYEELFKHIRSWIFRTESYAHCMGIIQSSGMGKSRCVDELSKHRFVVPLNLRDPKGE</sequence>
<reference evidence="2 3" key="1">
    <citation type="submission" date="2019-02" db="EMBL/GenBank/DDBJ databases">
        <title>Genome sequencing of the rare red list fungi Hericium alpestre (H. flagellum).</title>
        <authorList>
            <person name="Buettner E."/>
            <person name="Kellner H."/>
        </authorList>
    </citation>
    <scope>NUCLEOTIDE SEQUENCE [LARGE SCALE GENOMIC DNA]</scope>
    <source>
        <strain evidence="2 3">DSM 108284</strain>
    </source>
</reference>
<keyword evidence="3" id="KW-1185">Reference proteome</keyword>
<proteinExistence type="predicted"/>
<name>A0A4Y9ZXW8_9AGAM</name>
<comment type="caution">
    <text evidence="2">The sequence shown here is derived from an EMBL/GenBank/DDBJ whole genome shotgun (WGS) entry which is preliminary data.</text>
</comment>
<evidence type="ECO:0000313" key="3">
    <source>
        <dbReference type="Proteomes" id="UP000298061"/>
    </source>
</evidence>
<dbReference type="STRING" id="135208.A0A4Y9ZXW8"/>
<feature type="region of interest" description="Disordered" evidence="1">
    <location>
        <begin position="1"/>
        <end position="53"/>
    </location>
</feature>
<feature type="non-terminal residue" evidence="2">
    <location>
        <position position="274"/>
    </location>
</feature>
<evidence type="ECO:0000313" key="2">
    <source>
        <dbReference type="EMBL" id="TFY78917.1"/>
    </source>
</evidence>
<accession>A0A4Y9ZXW8</accession>
<dbReference type="Proteomes" id="UP000298061">
    <property type="component" value="Unassembled WGS sequence"/>
</dbReference>
<gene>
    <name evidence="2" type="ORF">EWM64_g5094</name>
</gene>
<dbReference type="EMBL" id="SFCI01000591">
    <property type="protein sequence ID" value="TFY78917.1"/>
    <property type="molecule type" value="Genomic_DNA"/>
</dbReference>